<dbReference type="eggNOG" id="COG2274">
    <property type="taxonomic scope" value="Bacteria"/>
</dbReference>
<dbReference type="Gene3D" id="3.90.70.10">
    <property type="entry name" value="Cysteine proteinases"/>
    <property type="match status" value="1"/>
</dbReference>
<evidence type="ECO:0000259" key="12">
    <source>
        <dbReference type="PROSITE" id="PS50990"/>
    </source>
</evidence>
<feature type="transmembrane region" description="Helical" evidence="9">
    <location>
        <begin position="210"/>
        <end position="227"/>
    </location>
</feature>
<keyword evidence="3" id="KW-1003">Cell membrane</keyword>
<dbReference type="FunFam" id="3.40.50.300:FF:000299">
    <property type="entry name" value="ABC transporter ATP-binding protein/permease"/>
    <property type="match status" value="1"/>
</dbReference>
<reference evidence="13 14" key="1">
    <citation type="journal article" date="2011" name="BMC Genomics">
        <title>Genomic insights into an obligate epibiotic bacterial predator: Micavibrio aeruginosavorus ARL-13.</title>
        <authorList>
            <person name="Wang Z."/>
            <person name="Kadouri D."/>
            <person name="Wu M."/>
        </authorList>
    </citation>
    <scope>NUCLEOTIDE SEQUENCE [LARGE SCALE GENOMIC DNA]</scope>
    <source>
        <strain evidence="13 14">ARL-13</strain>
    </source>
</reference>
<dbReference type="SUPFAM" id="SSF90123">
    <property type="entry name" value="ABC transporter transmembrane region"/>
    <property type="match status" value="1"/>
</dbReference>
<dbReference type="GO" id="GO:0140359">
    <property type="term" value="F:ABC-type transporter activity"/>
    <property type="evidence" value="ECO:0007669"/>
    <property type="project" value="InterPro"/>
</dbReference>
<dbReference type="GO" id="GO:0005886">
    <property type="term" value="C:plasma membrane"/>
    <property type="evidence" value="ECO:0007669"/>
    <property type="project" value="UniProtKB-SubCell"/>
</dbReference>
<dbReference type="PANTHER" id="PTHR24221">
    <property type="entry name" value="ATP-BINDING CASSETTE SUB-FAMILY B"/>
    <property type="match status" value="1"/>
</dbReference>
<feature type="domain" description="ABC transmembrane type-1" evidence="11">
    <location>
        <begin position="176"/>
        <end position="454"/>
    </location>
</feature>
<dbReference type="InterPro" id="IPR017750">
    <property type="entry name" value="ATPase_T1SS"/>
</dbReference>
<dbReference type="KEGG" id="mai:MICA_1876"/>
<evidence type="ECO:0000256" key="8">
    <source>
        <dbReference type="ARBA" id="ARBA00023136"/>
    </source>
</evidence>
<evidence type="ECO:0000256" key="9">
    <source>
        <dbReference type="SAM" id="Phobius"/>
    </source>
</evidence>
<dbReference type="Pfam" id="PF00664">
    <property type="entry name" value="ABC_membrane"/>
    <property type="match status" value="1"/>
</dbReference>
<evidence type="ECO:0000256" key="6">
    <source>
        <dbReference type="ARBA" id="ARBA00022840"/>
    </source>
</evidence>
<evidence type="ECO:0000259" key="10">
    <source>
        <dbReference type="PROSITE" id="PS50893"/>
    </source>
</evidence>
<keyword evidence="14" id="KW-1185">Reference proteome</keyword>
<proteinExistence type="predicted"/>
<dbReference type="RefSeq" id="WP_014103408.1">
    <property type="nucleotide sequence ID" value="NC_016026.1"/>
</dbReference>
<comment type="subcellular location">
    <subcellularLocation>
        <location evidence="1">Cell membrane</location>
        <topology evidence="1">Multi-pass membrane protein</topology>
    </subcellularLocation>
</comment>
<dbReference type="Pfam" id="PF00005">
    <property type="entry name" value="ABC_tran"/>
    <property type="match status" value="1"/>
</dbReference>
<dbReference type="CDD" id="cd18587">
    <property type="entry name" value="ABC_6TM_LapB_like"/>
    <property type="match status" value="1"/>
</dbReference>
<accession>G2KM91</accession>
<dbReference type="Pfam" id="PF03412">
    <property type="entry name" value="Peptidase_C39"/>
    <property type="match status" value="1"/>
</dbReference>
<evidence type="ECO:0000259" key="11">
    <source>
        <dbReference type="PROSITE" id="PS50929"/>
    </source>
</evidence>
<name>G2KM91_MICAA</name>
<keyword evidence="7 9" id="KW-1133">Transmembrane helix</keyword>
<dbReference type="PROSITE" id="PS50893">
    <property type="entry name" value="ABC_TRANSPORTER_2"/>
    <property type="match status" value="1"/>
</dbReference>
<dbReference type="SMART" id="SM00382">
    <property type="entry name" value="AAA"/>
    <property type="match status" value="1"/>
</dbReference>
<dbReference type="Gene3D" id="1.20.1560.10">
    <property type="entry name" value="ABC transporter type 1, transmembrane domain"/>
    <property type="match status" value="1"/>
</dbReference>
<dbReference type="InterPro" id="IPR011527">
    <property type="entry name" value="ABC1_TM_dom"/>
</dbReference>
<gene>
    <name evidence="13" type="ordered locus">MICA_1876</name>
</gene>
<feature type="transmembrane region" description="Helical" evidence="9">
    <location>
        <begin position="282"/>
        <end position="305"/>
    </location>
</feature>
<feature type="transmembrane region" description="Helical" evidence="9">
    <location>
        <begin position="396"/>
        <end position="417"/>
    </location>
</feature>
<dbReference type="InterPro" id="IPR005074">
    <property type="entry name" value="Peptidase_C39"/>
</dbReference>
<feature type="domain" description="Peptidase C39" evidence="12">
    <location>
        <begin position="17"/>
        <end position="140"/>
    </location>
</feature>
<dbReference type="InterPro" id="IPR003439">
    <property type="entry name" value="ABC_transporter-like_ATP-bd"/>
</dbReference>
<evidence type="ECO:0000256" key="3">
    <source>
        <dbReference type="ARBA" id="ARBA00022475"/>
    </source>
</evidence>
<dbReference type="SUPFAM" id="SSF52540">
    <property type="entry name" value="P-loop containing nucleoside triphosphate hydrolases"/>
    <property type="match status" value="1"/>
</dbReference>
<dbReference type="CDD" id="cd03245">
    <property type="entry name" value="ABCC_bacteriocin_exporters"/>
    <property type="match status" value="1"/>
</dbReference>
<dbReference type="InterPro" id="IPR003593">
    <property type="entry name" value="AAA+_ATPase"/>
</dbReference>
<evidence type="ECO:0000256" key="5">
    <source>
        <dbReference type="ARBA" id="ARBA00022741"/>
    </source>
</evidence>
<protein>
    <submittedName>
        <fullName evidence="13">Toxin secretion ATP-binding protein</fullName>
    </submittedName>
</protein>
<keyword evidence="8 9" id="KW-0472">Membrane</keyword>
<evidence type="ECO:0000256" key="2">
    <source>
        <dbReference type="ARBA" id="ARBA00022448"/>
    </source>
</evidence>
<dbReference type="PROSITE" id="PS00211">
    <property type="entry name" value="ABC_TRANSPORTER_1"/>
    <property type="match status" value="1"/>
</dbReference>
<dbReference type="GO" id="GO:0008233">
    <property type="term" value="F:peptidase activity"/>
    <property type="evidence" value="ECO:0007669"/>
    <property type="project" value="InterPro"/>
</dbReference>
<feature type="transmembrane region" description="Helical" evidence="9">
    <location>
        <begin position="176"/>
        <end position="198"/>
    </location>
</feature>
<keyword evidence="6 13" id="KW-0067">ATP-binding</keyword>
<dbReference type="EMBL" id="CP002382">
    <property type="protein sequence ID" value="AEP10185.1"/>
    <property type="molecule type" value="Genomic_DNA"/>
</dbReference>
<dbReference type="STRING" id="856793.MICA_1876"/>
<dbReference type="InterPro" id="IPR036640">
    <property type="entry name" value="ABC1_TM_sf"/>
</dbReference>
<dbReference type="PROSITE" id="PS50990">
    <property type="entry name" value="PEPTIDASE_C39"/>
    <property type="match status" value="1"/>
</dbReference>
<dbReference type="GO" id="GO:0034040">
    <property type="term" value="F:ATPase-coupled lipid transmembrane transporter activity"/>
    <property type="evidence" value="ECO:0007669"/>
    <property type="project" value="TreeGrafter"/>
</dbReference>
<sequence length="731" mass="79143">MNDAPVDSSIQTPVIPAAQSVDPLLNCLVFLTGHFGHARSAEALHAGMPYDERGMGPNLFCEAAGRIGLKTSIVKRKTVTHISSYALPVVLVMQGGGACVLLALESDKNTARVFLPETGAEKDVAIDTLDKNYGGYAIYIHPNAEFHDPQAPHLQDTDRHWFWGPFLNNSAIYGQVGLAAVMINMFALTSPIFIMTVYDRVIPNAAVETGWVLGIGALTIFGFDFLMRTLRGYFIDFAGRKIDVVAARRIYGQLLDMKLSARPPSGGAFANMLREFDSVREFMTSATLTTLVDLPFTLLFLAVIWVLGGPIALLLGSLIAVAAAVGWMVQIPLQAAVRKTMYTAEAKHGLLVETIHGLETIKAIGADGRLRARYGEMAADAAAHAQTSRFYSAMGVNIATFLQQAASVAAVLLGMYLVRDQSITMGALIACVLLSGRAIAPIGQIAGLMSRYHQTMRALKSLNEFMANPVERPPHKNFLHRPVLNGKIKFENVTFAYPHTDRDILRDVTFTIEHGEKVGIVGRVGSGKSTVARLITGLYEPKAGTLFADDTDYRQIDPADLRRNIAYIAQDIVLFRGSVRENISIARPQATEEEILAASMASGVHEFVSRHPMGYDAPVGEQGAGLSGGQRQAIALARAMLLSPAIMVCDEPTNAMDMQAEEAFVRHIRGQSEGKTLILITHRQHLLTLVDRLIVMDQGRVLIDGPRDKVIQALAQGVSAPKPGPNNGGAA</sequence>
<dbReference type="Gene3D" id="3.40.50.300">
    <property type="entry name" value="P-loop containing nucleotide triphosphate hydrolases"/>
    <property type="match status" value="1"/>
</dbReference>
<feature type="domain" description="ABC transporter" evidence="10">
    <location>
        <begin position="488"/>
        <end position="723"/>
    </location>
</feature>
<feature type="transmembrane region" description="Helical" evidence="9">
    <location>
        <begin position="311"/>
        <end position="329"/>
    </location>
</feature>
<dbReference type="InterPro" id="IPR017871">
    <property type="entry name" value="ABC_transporter-like_CS"/>
</dbReference>
<dbReference type="PROSITE" id="PS50929">
    <property type="entry name" value="ABC_TM1F"/>
    <property type="match status" value="1"/>
</dbReference>
<evidence type="ECO:0000256" key="1">
    <source>
        <dbReference type="ARBA" id="ARBA00004651"/>
    </source>
</evidence>
<feature type="transmembrane region" description="Helical" evidence="9">
    <location>
        <begin position="423"/>
        <end position="448"/>
    </location>
</feature>
<organism evidence="13 14">
    <name type="scientific">Micavibrio aeruginosavorus (strain ARL-13)</name>
    <dbReference type="NCBI Taxonomy" id="856793"/>
    <lineage>
        <taxon>Bacteria</taxon>
        <taxon>Pseudomonadati</taxon>
        <taxon>Bdellovibrionota</taxon>
        <taxon>Bdellovibrionia</taxon>
        <taxon>Bdellovibrionales</taxon>
        <taxon>Pseudobdellovibrionaceae</taxon>
        <taxon>Micavibrio</taxon>
    </lineage>
</organism>
<dbReference type="Proteomes" id="UP000009286">
    <property type="component" value="Chromosome"/>
</dbReference>
<dbReference type="GO" id="GO:0005524">
    <property type="term" value="F:ATP binding"/>
    <property type="evidence" value="ECO:0007669"/>
    <property type="project" value="UniProtKB-KW"/>
</dbReference>
<dbReference type="InterPro" id="IPR027417">
    <property type="entry name" value="P-loop_NTPase"/>
</dbReference>
<evidence type="ECO:0000313" key="13">
    <source>
        <dbReference type="EMBL" id="AEP10185.1"/>
    </source>
</evidence>
<evidence type="ECO:0000313" key="14">
    <source>
        <dbReference type="Proteomes" id="UP000009286"/>
    </source>
</evidence>
<evidence type="ECO:0000256" key="7">
    <source>
        <dbReference type="ARBA" id="ARBA00022989"/>
    </source>
</evidence>
<feature type="transmembrane region" description="Helical" evidence="9">
    <location>
        <begin position="85"/>
        <end position="104"/>
    </location>
</feature>
<dbReference type="GO" id="GO:0016887">
    <property type="term" value="F:ATP hydrolysis activity"/>
    <property type="evidence" value="ECO:0007669"/>
    <property type="project" value="InterPro"/>
</dbReference>
<dbReference type="NCBIfam" id="TIGR03375">
    <property type="entry name" value="type_I_sec_LssB"/>
    <property type="match status" value="1"/>
</dbReference>
<dbReference type="InterPro" id="IPR039421">
    <property type="entry name" value="Type_1_exporter"/>
</dbReference>
<dbReference type="PANTHER" id="PTHR24221:SF248">
    <property type="entry name" value="ABC TRANSPORTER TRANSMEMBRANE REGION"/>
    <property type="match status" value="1"/>
</dbReference>
<keyword evidence="5" id="KW-0547">Nucleotide-binding</keyword>
<keyword evidence="4 9" id="KW-0812">Transmembrane</keyword>
<dbReference type="GO" id="GO:0006508">
    <property type="term" value="P:proteolysis"/>
    <property type="evidence" value="ECO:0007669"/>
    <property type="project" value="InterPro"/>
</dbReference>
<keyword evidence="2" id="KW-0813">Transport</keyword>
<evidence type="ECO:0000256" key="4">
    <source>
        <dbReference type="ARBA" id="ARBA00022692"/>
    </source>
</evidence>
<dbReference type="AlphaFoldDB" id="G2KM91"/>
<dbReference type="HOGENOM" id="CLU_000604_95_6_5"/>